<sequence length="112" mass="11612">MKRIVKAAILSSSMFLMFNQVMAAGSDATASPSSTTSTTSSTSSSAQQADMNAGMWICTTNASSASSGSPEDQADKTMANNAANGTSAFEFALKNCRDCTKITCEQQTKSAQ</sequence>
<evidence type="ECO:0000313" key="4">
    <source>
        <dbReference type="Proteomes" id="UP000254554"/>
    </source>
</evidence>
<dbReference type="STRING" id="1094715.GCA_000236165_00693"/>
<dbReference type="AlphaFoldDB" id="A0A377GA71"/>
<feature type="compositionally biased region" description="Low complexity" evidence="1">
    <location>
        <begin position="27"/>
        <end position="46"/>
    </location>
</feature>
<accession>A0A377GA71</accession>
<name>A0A377GA71_9GAMM</name>
<evidence type="ECO:0000256" key="1">
    <source>
        <dbReference type="SAM" id="MobiDB-lite"/>
    </source>
</evidence>
<keyword evidence="2" id="KW-0732">Signal</keyword>
<dbReference type="RefSeq" id="WP_010653933.1">
    <property type="nucleotide sequence ID" value="NZ_JAPHOO010000001.1"/>
</dbReference>
<protein>
    <submittedName>
        <fullName evidence="3">Uncharacterized protein</fullName>
    </submittedName>
</protein>
<reference evidence="3 4" key="1">
    <citation type="submission" date="2018-06" db="EMBL/GenBank/DDBJ databases">
        <authorList>
            <consortium name="Pathogen Informatics"/>
            <person name="Doyle S."/>
        </authorList>
    </citation>
    <scope>NUCLEOTIDE SEQUENCE [LARGE SCALE GENOMIC DNA]</scope>
    <source>
        <strain evidence="3 4">NCTC11370</strain>
    </source>
</reference>
<evidence type="ECO:0000313" key="3">
    <source>
        <dbReference type="EMBL" id="STO21663.1"/>
    </source>
</evidence>
<dbReference type="OrthoDB" id="5653228at2"/>
<feature type="chain" id="PRO_5016919937" evidence="2">
    <location>
        <begin position="24"/>
        <end position="112"/>
    </location>
</feature>
<dbReference type="EMBL" id="UGGT01000001">
    <property type="protein sequence ID" value="STO21663.1"/>
    <property type="molecule type" value="Genomic_DNA"/>
</dbReference>
<gene>
    <name evidence="3" type="ORF">NCTC11370_01732</name>
</gene>
<keyword evidence="4" id="KW-1185">Reference proteome</keyword>
<organism evidence="3 4">
    <name type="scientific">Fluoribacter dumoffii</name>
    <dbReference type="NCBI Taxonomy" id="463"/>
    <lineage>
        <taxon>Bacteria</taxon>
        <taxon>Pseudomonadati</taxon>
        <taxon>Pseudomonadota</taxon>
        <taxon>Gammaproteobacteria</taxon>
        <taxon>Legionellales</taxon>
        <taxon>Legionellaceae</taxon>
        <taxon>Fluoribacter</taxon>
    </lineage>
</organism>
<dbReference type="GeneID" id="93291708"/>
<proteinExistence type="predicted"/>
<feature type="signal peptide" evidence="2">
    <location>
        <begin position="1"/>
        <end position="23"/>
    </location>
</feature>
<dbReference type="Proteomes" id="UP000254554">
    <property type="component" value="Unassembled WGS sequence"/>
</dbReference>
<evidence type="ECO:0000256" key="2">
    <source>
        <dbReference type="SAM" id="SignalP"/>
    </source>
</evidence>
<feature type="region of interest" description="Disordered" evidence="1">
    <location>
        <begin position="27"/>
        <end position="48"/>
    </location>
</feature>